<dbReference type="CDD" id="cd04190">
    <property type="entry name" value="Chitin_synth_C"/>
    <property type="match status" value="1"/>
</dbReference>
<keyword evidence="3" id="KW-1003">Cell membrane</keyword>
<evidence type="ECO:0000256" key="7">
    <source>
        <dbReference type="ARBA" id="ARBA00022989"/>
    </source>
</evidence>
<accession>A0A0J9XDN6</accession>
<dbReference type="Gene3D" id="3.90.550.10">
    <property type="entry name" value="Spore Coat Polysaccharide Biosynthesis Protein SpsA, Chain A"/>
    <property type="match status" value="1"/>
</dbReference>
<keyword evidence="14" id="KW-1185">Reference proteome</keyword>
<evidence type="ECO:0000256" key="9">
    <source>
        <dbReference type="ARBA" id="ARBA00023180"/>
    </source>
</evidence>
<dbReference type="SUPFAM" id="SSF53448">
    <property type="entry name" value="Nucleotide-diphospho-sugar transferases"/>
    <property type="match status" value="1"/>
</dbReference>
<feature type="transmembrane region" description="Helical" evidence="11">
    <location>
        <begin position="1031"/>
        <end position="1049"/>
    </location>
</feature>
<dbReference type="GO" id="GO:0005886">
    <property type="term" value="C:plasma membrane"/>
    <property type="evidence" value="ECO:0007669"/>
    <property type="project" value="UniProtKB-SubCell"/>
</dbReference>
<dbReference type="AlphaFoldDB" id="A0A0J9XDN6"/>
<feature type="transmembrane region" description="Helical" evidence="11">
    <location>
        <begin position="214"/>
        <end position="233"/>
    </location>
</feature>
<evidence type="ECO:0000313" key="14">
    <source>
        <dbReference type="Proteomes" id="UP000242525"/>
    </source>
</evidence>
<dbReference type="GO" id="GO:0004100">
    <property type="term" value="F:chitin synthase activity"/>
    <property type="evidence" value="ECO:0007669"/>
    <property type="project" value="UniProtKB-EC"/>
</dbReference>
<evidence type="ECO:0000256" key="2">
    <source>
        <dbReference type="ARBA" id="ARBA00012543"/>
    </source>
</evidence>
<evidence type="ECO:0000256" key="10">
    <source>
        <dbReference type="SAM" id="MobiDB-lite"/>
    </source>
</evidence>
<feature type="transmembrane region" description="Helical" evidence="11">
    <location>
        <begin position="181"/>
        <end position="202"/>
    </location>
</feature>
<evidence type="ECO:0000256" key="11">
    <source>
        <dbReference type="SAM" id="Phobius"/>
    </source>
</evidence>
<dbReference type="STRING" id="1173061.A0A0J9XDN6"/>
<dbReference type="EC" id="2.4.1.16" evidence="2"/>
<proteinExistence type="predicted"/>
<evidence type="ECO:0000256" key="4">
    <source>
        <dbReference type="ARBA" id="ARBA00022676"/>
    </source>
</evidence>
<dbReference type="GO" id="GO:0006031">
    <property type="term" value="P:chitin biosynthetic process"/>
    <property type="evidence" value="ECO:0007669"/>
    <property type="project" value="TreeGrafter"/>
</dbReference>
<feature type="region of interest" description="Disordered" evidence="10">
    <location>
        <begin position="105"/>
        <end position="175"/>
    </location>
</feature>
<feature type="region of interest" description="Disordered" evidence="10">
    <location>
        <begin position="1"/>
        <end position="29"/>
    </location>
</feature>
<comment type="subcellular location">
    <subcellularLocation>
        <location evidence="1">Cell membrane</location>
        <topology evidence="1">Multi-pass membrane protein</topology>
    </subcellularLocation>
</comment>
<gene>
    <name evidence="13" type="ORF">BN980_GECA09s02287g</name>
</gene>
<dbReference type="PANTHER" id="PTHR22914:SF16">
    <property type="entry name" value="CHITIN SYNTHASE 3"/>
    <property type="match status" value="1"/>
</dbReference>
<dbReference type="PANTHER" id="PTHR22914">
    <property type="entry name" value="CHITIN SYNTHASE"/>
    <property type="match status" value="1"/>
</dbReference>
<keyword evidence="5" id="KW-0808">Transferase</keyword>
<feature type="transmembrane region" description="Helical" evidence="11">
    <location>
        <begin position="470"/>
        <end position="493"/>
    </location>
</feature>
<dbReference type="Proteomes" id="UP000242525">
    <property type="component" value="Unassembled WGS sequence"/>
</dbReference>
<comment type="caution">
    <text evidence="13">The sequence shown here is derived from an EMBL/GenBank/DDBJ whole genome shotgun (WGS) entry which is preliminary data.</text>
</comment>
<dbReference type="Pfam" id="PF22997">
    <property type="entry name" value="CHS4"/>
    <property type="match status" value="1"/>
</dbReference>
<keyword evidence="6 11" id="KW-0812">Transmembrane</keyword>
<dbReference type="InterPro" id="IPR004835">
    <property type="entry name" value="Chitin_synth"/>
</dbReference>
<name>A0A0J9XDN6_GEOCN</name>
<organism evidence="13 14">
    <name type="scientific">Geotrichum candidum</name>
    <name type="common">Oospora lactis</name>
    <name type="synonym">Dipodascus geotrichum</name>
    <dbReference type="NCBI Taxonomy" id="1173061"/>
    <lineage>
        <taxon>Eukaryota</taxon>
        <taxon>Fungi</taxon>
        <taxon>Dikarya</taxon>
        <taxon>Ascomycota</taxon>
        <taxon>Saccharomycotina</taxon>
        <taxon>Dipodascomycetes</taxon>
        <taxon>Dipodascales</taxon>
        <taxon>Dipodascaceae</taxon>
        <taxon>Geotrichum</taxon>
    </lineage>
</organism>
<reference evidence="13" key="1">
    <citation type="submission" date="2014-03" db="EMBL/GenBank/DDBJ databases">
        <authorList>
            <person name="Casaregola S."/>
        </authorList>
    </citation>
    <scope>NUCLEOTIDE SEQUENCE [LARGE SCALE GENOMIC DNA]</scope>
    <source>
        <strain evidence="13">CLIB 918</strain>
    </source>
</reference>
<evidence type="ECO:0000256" key="3">
    <source>
        <dbReference type="ARBA" id="ARBA00022475"/>
    </source>
</evidence>
<feature type="compositionally biased region" description="Basic and acidic residues" evidence="10">
    <location>
        <begin position="7"/>
        <end position="20"/>
    </location>
</feature>
<feature type="transmembrane region" description="Helical" evidence="11">
    <location>
        <begin position="1082"/>
        <end position="1105"/>
    </location>
</feature>
<dbReference type="OrthoDB" id="370884at2759"/>
<evidence type="ECO:0000259" key="12">
    <source>
        <dbReference type="Pfam" id="PF22997"/>
    </source>
</evidence>
<keyword evidence="9" id="KW-0325">Glycoprotein</keyword>
<evidence type="ECO:0000313" key="13">
    <source>
        <dbReference type="EMBL" id="CDO54985.1"/>
    </source>
</evidence>
<keyword evidence="8 11" id="KW-0472">Membrane</keyword>
<dbReference type="EMBL" id="CCBN010000009">
    <property type="protein sequence ID" value="CDO54985.1"/>
    <property type="molecule type" value="Genomic_DNA"/>
</dbReference>
<dbReference type="InterPro" id="IPR054295">
    <property type="entry name" value="CHS4-like_dom"/>
</dbReference>
<feature type="region of interest" description="Disordered" evidence="10">
    <location>
        <begin position="595"/>
        <end position="620"/>
    </location>
</feature>
<dbReference type="Pfam" id="PF03142">
    <property type="entry name" value="Chitin_synth_2"/>
    <property type="match status" value="1"/>
</dbReference>
<sequence>MWSWRGARLDQNDIFNDKNSGHPKHKKTLVRHDRARLDPSHPQFFYAQHTAQQGIPVQPSATGNDPNLQQLPTDVPLHNISQSEFDESLEDEELSGTGAEDFLGTVDYCDDSADSNQAETPPKKGPGVTVYDPALDQIGHADANDNASNSERNNRKKRSLFSSRKKEPKPLQPAGPSPSVWRFYCYVITFWMPSFVLSWFGMRTKDRQIAWREKIGLITVILYVAAFVAYLTFGFTTTVCSNNIVRMEINHVNSGYLIIHGRVYDLTTSTHPAAHGVPANSNILYPPVNAGGMDASFLFQNVNGHCLNVLTPKSNSSIPIQGQNLAYYMPCRTFAQDGSTQPNKTLEYYEGWACHTGEDARRTFWNMKAAGEIFFTWDEIEKASTNDSARKLVVFNGDVIDLGLIDWVLTDSVNVPQRMYEIRDDTSLYGRDVSAILTSGLDRPIAKCLADIAKVGYIDADEIGCIASTVVLYVSLVFIIGIVAIKFLFAVYFRWVVSKRLGADYLDNKDPNRRENEIEDWSDNMYAQGPVKSANPGSSYWRSQQARNRSTNKVPFLPGVYQRNNSNIGNQTFASQLNLSGSTAKLLQQGSSYNLSERPREGVINPENLGADTADNGRPKNIDMSVDVSPLDYTVPQPPITYQPFGFPLAHTICLVTAYSESVEGLRSTLDSLATTDYPNSHKLILVICDGIIKGSGNDMTTPDIVLSMMEDFSVPMEHVQAHSYVSVVSGSRRHNMAKVYAGFYKYDNDTMDPSKQQRVPMIAVVKCGTPDEATAAKPGNRGKRDSQIILMSFLQRVMFDERMTELEYQIFDGIWQITGIAPDFYEIVLMVDADTRVYPDSVTHMVACMVKDPEIMGLCGETKIANKRQSWVSMIQVFEYFISHHQSKAFESIFGGVTCLPGCFCMYRIKAPKGAEGYWVPILANPDIVERYSENVVDTLHKKNLLLLGEDRFLSTIMLKTFPKRKQIFVPKAVCKTIVPDKFSVLLSQRRRWINSTVHNLMELVLVRDLCGVFCISMQFVVFIELVGTLVLPAAISFTLYVVIISIVKKPTPVLSLILLALILGLPGLLIVVTASRWSYILWMLIYLVSLPIWNFVLPINAYWKFDDFSWGETRSVSGESKGDNHDETMGEFDSSQIVMKRWRDYERERVFYNQMEMKGARPSHDHQAMRWNNGSVRTVNSITADQPSTMLLNQIHWDGIGRPGDASTHV</sequence>
<evidence type="ECO:0000256" key="1">
    <source>
        <dbReference type="ARBA" id="ARBA00004651"/>
    </source>
</evidence>
<keyword evidence="7 11" id="KW-1133">Transmembrane helix</keyword>
<keyword evidence="4" id="KW-0328">Glycosyltransferase</keyword>
<protein>
    <recommendedName>
        <fullName evidence="2">chitin synthase</fullName>
        <ecNumber evidence="2">2.4.1.16</ecNumber>
    </recommendedName>
</protein>
<feature type="domain" description="Chitin synthase 4-like" evidence="12">
    <location>
        <begin position="373"/>
        <end position="457"/>
    </location>
</feature>
<dbReference type="InterPro" id="IPR029044">
    <property type="entry name" value="Nucleotide-diphossugar_trans"/>
</dbReference>
<evidence type="ECO:0000256" key="5">
    <source>
        <dbReference type="ARBA" id="ARBA00022679"/>
    </source>
</evidence>
<evidence type="ECO:0000256" key="8">
    <source>
        <dbReference type="ARBA" id="ARBA00023136"/>
    </source>
</evidence>
<dbReference type="GO" id="GO:0030428">
    <property type="term" value="C:cell septum"/>
    <property type="evidence" value="ECO:0007669"/>
    <property type="project" value="TreeGrafter"/>
</dbReference>
<evidence type="ECO:0000256" key="6">
    <source>
        <dbReference type="ARBA" id="ARBA00022692"/>
    </source>
</evidence>
<feature type="transmembrane region" description="Helical" evidence="11">
    <location>
        <begin position="1056"/>
        <end position="1076"/>
    </location>
</feature>